<feature type="compositionally biased region" description="Pro residues" evidence="1">
    <location>
        <begin position="243"/>
        <end position="258"/>
    </location>
</feature>
<name>A0AAI8XN42_MYCME</name>
<gene>
    <name evidence="2" type="ORF">hbim_02342</name>
</gene>
<protein>
    <submittedName>
        <fullName evidence="2">Uncharacterized protein</fullName>
    </submittedName>
</protein>
<feature type="region of interest" description="Disordered" evidence="1">
    <location>
        <begin position="165"/>
        <end position="193"/>
    </location>
</feature>
<dbReference type="PROSITE" id="PS51257">
    <property type="entry name" value="PROKAR_LIPOPROTEIN"/>
    <property type="match status" value="1"/>
</dbReference>
<evidence type="ECO:0000313" key="3">
    <source>
        <dbReference type="Proteomes" id="UP001241092"/>
    </source>
</evidence>
<proteinExistence type="predicted"/>
<dbReference type="AlphaFoldDB" id="A0AAI8XN42"/>
<sequence length="258" mass="27899">MRLSVAGLAVVAFLAGCEFGEEQSKELTTPTTTDAPSADAYLHYNVRWIDNGAIDLMSPEATFLRAFVESETRAGYATGDPMQAIEAGGFPGFAHAFNNARSPDTVGGVGKGGPQLIGTDFNEVVDVRREGDQYKIVYCNYRSLVSYRNREGQYPGLGTTPLASANQISFGPDPGLAPDLQRSPKSNQKGPARVAIDNVFGTWVATPGSETMDRTSVEQWYSRCSKWAPGTPDDWPRDDRPRPTPPPTLPPSPGWPAD</sequence>
<feature type="region of interest" description="Disordered" evidence="1">
    <location>
        <begin position="225"/>
        <end position="258"/>
    </location>
</feature>
<dbReference type="EMBL" id="AP027452">
    <property type="protein sequence ID" value="BDY28408.1"/>
    <property type="molecule type" value="Genomic_DNA"/>
</dbReference>
<reference evidence="2" key="1">
    <citation type="submission" date="2023-03" db="EMBL/GenBank/DDBJ databases">
        <title>Draft genome sequence of a Mycolicibacterium mageritense strain H4_3_1 isolated from a hybrid biological-inorganic system reactor.</title>
        <authorList>
            <person name="Feng X."/>
            <person name="Kazama D."/>
            <person name="Sato K."/>
            <person name="Kobayashi H."/>
        </authorList>
    </citation>
    <scope>NUCLEOTIDE SEQUENCE</scope>
    <source>
        <strain evidence="2">H4_3_1</strain>
    </source>
</reference>
<evidence type="ECO:0000256" key="1">
    <source>
        <dbReference type="SAM" id="MobiDB-lite"/>
    </source>
</evidence>
<dbReference type="Proteomes" id="UP001241092">
    <property type="component" value="Chromosome"/>
</dbReference>
<evidence type="ECO:0000313" key="2">
    <source>
        <dbReference type="EMBL" id="BDY28408.1"/>
    </source>
</evidence>
<accession>A0AAI8XN42</accession>
<organism evidence="2 3">
    <name type="scientific">Mycolicibacterium mageritense</name>
    <name type="common">Mycobacterium mageritense</name>
    <dbReference type="NCBI Taxonomy" id="53462"/>
    <lineage>
        <taxon>Bacteria</taxon>
        <taxon>Bacillati</taxon>
        <taxon>Actinomycetota</taxon>
        <taxon>Actinomycetes</taxon>
        <taxon>Mycobacteriales</taxon>
        <taxon>Mycobacteriaceae</taxon>
        <taxon>Mycolicibacterium</taxon>
    </lineage>
</organism>